<dbReference type="GO" id="GO:0006887">
    <property type="term" value="P:exocytosis"/>
    <property type="evidence" value="ECO:0007669"/>
    <property type="project" value="UniProtKB-KW"/>
</dbReference>
<keyword evidence="12" id="KW-1053">Target membrane</keyword>
<feature type="repeat" description="ANK" evidence="16">
    <location>
        <begin position="1650"/>
        <end position="1682"/>
    </location>
</feature>
<proteinExistence type="inferred from homology"/>
<dbReference type="GO" id="GO:0044218">
    <property type="term" value="C:other organism cell membrane"/>
    <property type="evidence" value="ECO:0007669"/>
    <property type="project" value="UniProtKB-KW"/>
</dbReference>
<dbReference type="Proteomes" id="UP001497382">
    <property type="component" value="Unassembled WGS sequence"/>
</dbReference>
<sequence length="2231" mass="252537">MATYQKDHNQLWLYPEFCKHVVNRFNDLDDEDSKIHYLGILFAVKEVVSDDKMDYLINMSKILEKISKIKSDECLKSFRNSEEIGHFNLVSLACKNKAIKVLEYIVSEETQTLYDLSIHISGLKNKSLLSVKDEFCHNAFYYAMRSNMTDLLKILIDKFQCEYSDEELDDILSQSYKELKLRNVSLTNEMQLFVQSKILDLRYFHASTDGKSGTGNSWDQIKKRIELVIRYIRSIKTEYWDKDPDDKFILIAEFIAKNIDVLKYLLKSTYDRLPWEEIEFCLIIFIRCCKNSSAPNLVYNCALNKKHLLTHLLNFSIVLDTIHDKFENNDLIQLSKSPKLPRDSVIDNIKKANSEFCELYDDFEKIRDFYSLEIIKSYADLINFSEASEKRRHLLVSRILQVMGEHLKNTLDSPKLSSKTANALLSTVSSNTRQFITKLRDSLSHEETLIIRSEIDKKAYIFKNIQTDLSKIKAVIPDILYAMKIASVKNFLNKLMLCQSLEDIKECYGPYRHSIDLYSKEMENIDFQISTKGDLERLEEMLLCLDKNIDCKSNYEKELFKEIYNDIRGEKEKIVNLTNAFLKSSFSGILLHFFKQNISHHLQREFIHNLKDFLSEEHSDEMKSIVKMVNELFSRVVSRVYSSENKELNCVLINILIFLNFEMGSVKWIEEFGDVISRHANKKARHKKIYLNLPENLLTTKLSQLKETLNDFDLTKGTFSTHFSSFESNMEMQAATEILVLDILGILESSCSRNPFFLDSDLPVMTGKNLRNYLAHGNAIIEACLENNATQLFVNAKALLNQVLLKNTNKMDKVIKCDCVKLEISIEDDLRIVNNQRKLFAALAEGNMTDIEKCVSEGADVYGKDCNLSTCLHFAGKAPDILSLKWILKQQSNPYSKDTTGQTVLHVAAFYNRIEVMWYLIEQEHISMDISMDDVNGKTPLHIAVENQSNNIVKYLSKFCICLNKKDKHGLTPLHTAILWNNIDAVKILLDKETNVDANRSYGNYTALQIAARCGNPYLVKLLIAKKAHIDAKCMFGATSLHLATLNGNFEIVKILVESGADVNAKSYVGTTPLSNAASKGKIEIVEFLLQHGADISIFAYPHENALMAAAENGHESVARLLLQKGASVNSKDDSGSTPLYISAYMGHYETVQLLLNHKADVDCRNNKMETPLHASAFRGHKEIVQLLLEGGADINATDSTNSTPLLFAAEKGHKGIVNLLIKEGADINWRDKAGCSALAISALNGDRSMVEYMLKNGADIRKNIANDVTPLHLLIQAGVSGLLTPEGKDVTISDANGYTLLHLAALYGDQKLVQYCIENSCEINARSDDGLTALHLAAQENHEEIVSQLLNNDAEIDAKDGKGITPLVFAVEFNCRDVVKTLVSHKTFDLNVMTDDKIRALERAVLFGYCSIVDVLLQYYRFDITNELRTDLFIIAVQLNHKNVVATLLKRGFEINGDSKPLHVAVVSGLYNMAEFLLSNGARPNLLDEDNCTAFDIAVKSGDADMLEIFLAHMRIERKFILSAAECAVRENQLNIIKLLLKTKAIDANFKGSNGCNLLHTSALSGTLDVTRYLVEEGADVNAKDKKGRKPVQIAAEEGFRDIVDFYLNVNDLANETAALLLVAARNGKANVCELLIKRNVDVNAFQDDDESPIYLALVEGHKKVLSVLLHYGAYYNAHSTTRLKLTKDNAARSLLRKVKELFTAVENNIPSDVEHLLKKESNPDYYFANAKCVKKGTVLHYAVLKGCEEIVDILLKYNTNPNTRNKERETPLHYAARLSHLRIGKALLSNGAIYNALAEATKSPLDFATDGDIRDLLRFVNDVFTKVQEKDLSVLEDLRGKDEGTMRSVIRSKNRDGKTLIEVAHICGFTKTKKLQMLFEPDLVQECKSADKLFFEKRYGDAFSAFESILRKRVTKFGADSQPVLDVRKDMAITFQKQGNLDKALHLLRRVHECRKISLGADHLITLLDETDLAVVLLNTGESQEALRILEAVRINLKRKLEPDDLNMIHFEMKFSSALLKMNKFDEVLKINNEVQQICAQKKRKSYRILLTDIQFLTAVVYGNQGKHSEALGLFEQVHKTRENILTPHHSSTLEALSAIANELSSQKRYDDSLKVLEKVLDIQKLHLPVDHIDILETEFRVGVILSKQGMIEATLKTFLNLETKISLVAPDSDLMKKTKEAIATIKSSFSAVNFAFLLKPNRPLPSIHEPADMFYCRANSRKDRNYSS</sequence>
<dbReference type="Gene3D" id="1.25.40.20">
    <property type="entry name" value="Ankyrin repeat-containing domain"/>
    <property type="match status" value="7"/>
</dbReference>
<feature type="repeat" description="ANK" evidence="16">
    <location>
        <begin position="1201"/>
        <end position="1233"/>
    </location>
</feature>
<dbReference type="PROSITE" id="PS50297">
    <property type="entry name" value="ANK_REP_REGION"/>
    <property type="match status" value="16"/>
</dbReference>
<dbReference type="PANTHER" id="PTHR24198">
    <property type="entry name" value="ANKYRIN REPEAT AND PROTEIN KINASE DOMAIN-CONTAINING PROTEIN"/>
    <property type="match status" value="1"/>
</dbReference>
<comment type="subunit">
    <text evidence="14">Homotetramer in membranes.</text>
</comment>
<evidence type="ECO:0000256" key="16">
    <source>
        <dbReference type="PROSITE-ProRule" id="PRU00023"/>
    </source>
</evidence>
<dbReference type="GO" id="GO:0044231">
    <property type="term" value="C:host cell presynaptic membrane"/>
    <property type="evidence" value="ECO:0007669"/>
    <property type="project" value="UniProtKB-KW"/>
</dbReference>
<feature type="repeat" description="ANK" evidence="16">
    <location>
        <begin position="1736"/>
        <end position="1768"/>
    </location>
</feature>
<feature type="repeat" description="ANK" evidence="16">
    <location>
        <begin position="1069"/>
        <end position="1101"/>
    </location>
</feature>
<evidence type="ECO:0000256" key="3">
    <source>
        <dbReference type="ARBA" id="ARBA00022483"/>
    </source>
</evidence>
<name>A0AAV2AQJ1_9ARAC</name>
<keyword evidence="10 16" id="KW-0040">ANK repeat</keyword>
<feature type="repeat" description="ANK" evidence="16">
    <location>
        <begin position="1168"/>
        <end position="1200"/>
    </location>
</feature>
<evidence type="ECO:0000313" key="18">
    <source>
        <dbReference type="Proteomes" id="UP001497382"/>
    </source>
</evidence>
<dbReference type="EMBL" id="CAXIEN010000193">
    <property type="protein sequence ID" value="CAL1285645.1"/>
    <property type="molecule type" value="Genomic_DNA"/>
</dbReference>
<evidence type="ECO:0000256" key="13">
    <source>
        <dbReference type="ARBA" id="ARBA00049657"/>
    </source>
</evidence>
<dbReference type="GO" id="GO:0005576">
    <property type="term" value="C:extracellular region"/>
    <property type="evidence" value="ECO:0007669"/>
    <property type="project" value="UniProtKB-SubCell"/>
</dbReference>
<evidence type="ECO:0000256" key="7">
    <source>
        <dbReference type="ARBA" id="ARBA00022699"/>
    </source>
</evidence>
<dbReference type="Pfam" id="PF12796">
    <property type="entry name" value="Ank_2"/>
    <property type="match status" value="8"/>
</dbReference>
<evidence type="ECO:0000256" key="12">
    <source>
        <dbReference type="ARBA" id="ARBA00023298"/>
    </source>
</evidence>
<organism evidence="17 18">
    <name type="scientific">Larinioides sclopetarius</name>
    <dbReference type="NCBI Taxonomy" id="280406"/>
    <lineage>
        <taxon>Eukaryota</taxon>
        <taxon>Metazoa</taxon>
        <taxon>Ecdysozoa</taxon>
        <taxon>Arthropoda</taxon>
        <taxon>Chelicerata</taxon>
        <taxon>Arachnida</taxon>
        <taxon>Araneae</taxon>
        <taxon>Araneomorphae</taxon>
        <taxon>Entelegynae</taxon>
        <taxon>Araneoidea</taxon>
        <taxon>Araneidae</taxon>
        <taxon>Larinioides</taxon>
    </lineage>
</organism>
<evidence type="ECO:0000256" key="14">
    <source>
        <dbReference type="ARBA" id="ARBA00049715"/>
    </source>
</evidence>
<dbReference type="InterPro" id="IPR011990">
    <property type="entry name" value="TPR-like_helical_dom_sf"/>
</dbReference>
<keyword evidence="5" id="KW-1052">Target cell membrane</keyword>
<feature type="repeat" description="ANK" evidence="16">
    <location>
        <begin position="1135"/>
        <end position="1167"/>
    </location>
</feature>
<feature type="repeat" description="ANK" evidence="16">
    <location>
        <begin position="1458"/>
        <end position="1490"/>
    </location>
</feature>
<keyword evidence="4" id="KW-0964">Secreted</keyword>
<dbReference type="InterPro" id="IPR036770">
    <property type="entry name" value="Ankyrin_rpt-contain_sf"/>
</dbReference>
<evidence type="ECO:0000313" key="17">
    <source>
        <dbReference type="EMBL" id="CAL1285645.1"/>
    </source>
</evidence>
<dbReference type="Pfam" id="PF00023">
    <property type="entry name" value="Ank"/>
    <property type="match status" value="2"/>
</dbReference>
<evidence type="ECO:0000256" key="6">
    <source>
        <dbReference type="ARBA" id="ARBA00022656"/>
    </source>
</evidence>
<dbReference type="GO" id="GO:0090729">
    <property type="term" value="F:toxin activity"/>
    <property type="evidence" value="ECO:0007669"/>
    <property type="project" value="UniProtKB-KW"/>
</dbReference>
<evidence type="ECO:0000256" key="4">
    <source>
        <dbReference type="ARBA" id="ARBA00022525"/>
    </source>
</evidence>
<feature type="repeat" description="ANK" evidence="16">
    <location>
        <begin position="1555"/>
        <end position="1587"/>
    </location>
</feature>
<keyword evidence="7" id="KW-0528">Neurotoxin</keyword>
<comment type="caution">
    <text evidence="17">The sequence shown here is derived from an EMBL/GenBank/DDBJ whole genome shotgun (WGS) entry which is preliminary data.</text>
</comment>
<dbReference type="SMART" id="SM00028">
    <property type="entry name" value="TPR"/>
    <property type="match status" value="3"/>
</dbReference>
<evidence type="ECO:0000256" key="15">
    <source>
        <dbReference type="ARBA" id="ARBA00049811"/>
    </source>
</evidence>
<feature type="repeat" description="ANK" evidence="16">
    <location>
        <begin position="1297"/>
        <end position="1329"/>
    </location>
</feature>
<keyword evidence="6" id="KW-0800">Toxin</keyword>
<dbReference type="SUPFAM" id="SSF48452">
    <property type="entry name" value="TPR-like"/>
    <property type="match status" value="2"/>
</dbReference>
<keyword evidence="11" id="KW-0472">Membrane</keyword>
<dbReference type="PANTHER" id="PTHR24198:SF165">
    <property type="entry name" value="ANKYRIN REPEAT-CONTAINING PROTEIN-RELATED"/>
    <property type="match status" value="1"/>
</dbReference>
<feature type="repeat" description="ANK" evidence="16">
    <location>
        <begin position="1330"/>
        <end position="1362"/>
    </location>
</feature>
<dbReference type="SUPFAM" id="SSF48403">
    <property type="entry name" value="Ankyrin repeat"/>
    <property type="match status" value="3"/>
</dbReference>
<feature type="repeat" description="ANK" evidence="16">
    <location>
        <begin position="1036"/>
        <end position="1068"/>
    </location>
</feature>
<feature type="repeat" description="ANK" evidence="16">
    <location>
        <begin position="1102"/>
        <end position="1134"/>
    </location>
</feature>
<dbReference type="PROSITE" id="PS50088">
    <property type="entry name" value="ANK_REPEAT"/>
    <property type="match status" value="16"/>
</dbReference>
<evidence type="ECO:0000256" key="8">
    <source>
        <dbReference type="ARBA" id="ARBA00022737"/>
    </source>
</evidence>
<feature type="repeat" description="ANK" evidence="16">
    <location>
        <begin position="1234"/>
        <end position="1261"/>
    </location>
</feature>
<gene>
    <name evidence="17" type="ORF">LARSCL_LOCUS13833</name>
</gene>
<evidence type="ECO:0000256" key="11">
    <source>
        <dbReference type="ARBA" id="ARBA00023136"/>
    </source>
</evidence>
<comment type="similarity">
    <text evidence="13">Belongs to the cationic peptide 01 (latrotoxin) family. 03 (alpha-latrotoxin) subfamily.</text>
</comment>
<dbReference type="Pfam" id="PF13424">
    <property type="entry name" value="TPR_12"/>
    <property type="match status" value="2"/>
</dbReference>
<dbReference type="PRINTS" id="PR01415">
    <property type="entry name" value="ANKYRIN"/>
</dbReference>
<evidence type="ECO:0000256" key="2">
    <source>
        <dbReference type="ARBA" id="ARBA00004613"/>
    </source>
</evidence>
<feature type="repeat" description="ANK" evidence="16">
    <location>
        <begin position="969"/>
        <end position="1001"/>
    </location>
</feature>
<evidence type="ECO:0000256" key="1">
    <source>
        <dbReference type="ARBA" id="ARBA00004175"/>
    </source>
</evidence>
<dbReference type="Gene3D" id="1.25.40.10">
    <property type="entry name" value="Tetratricopeptide repeat domain"/>
    <property type="match status" value="2"/>
</dbReference>
<feature type="repeat" description="ANK" evidence="16">
    <location>
        <begin position="1769"/>
        <end position="1801"/>
    </location>
</feature>
<evidence type="ECO:0000256" key="5">
    <source>
        <dbReference type="ARBA" id="ARBA00022537"/>
    </source>
</evidence>
<accession>A0AAV2AQJ1</accession>
<comment type="subcellular location">
    <subcellularLocation>
        <location evidence="2">Secreted</location>
    </subcellularLocation>
    <subcellularLocation>
        <location evidence="1">Target cell membrane</location>
    </subcellularLocation>
</comment>
<keyword evidence="3" id="KW-0268">Exocytosis</keyword>
<dbReference type="InterPro" id="IPR019734">
    <property type="entry name" value="TPR_rpt"/>
</dbReference>
<reference evidence="17 18" key="1">
    <citation type="submission" date="2024-04" db="EMBL/GenBank/DDBJ databases">
        <authorList>
            <person name="Rising A."/>
            <person name="Reimegard J."/>
            <person name="Sonavane S."/>
            <person name="Akerstrom W."/>
            <person name="Nylinder S."/>
            <person name="Hedman E."/>
            <person name="Kallberg Y."/>
        </authorList>
    </citation>
    <scope>NUCLEOTIDE SEQUENCE [LARGE SCALE GENOMIC DNA]</scope>
</reference>
<keyword evidence="9" id="KW-0638">Presynaptic neurotoxin</keyword>
<protein>
    <recommendedName>
        <fullName evidence="15">Alpha-latrotoxin</fullName>
    </recommendedName>
</protein>
<keyword evidence="8" id="KW-0677">Repeat</keyword>
<keyword evidence="18" id="KW-1185">Reference proteome</keyword>
<evidence type="ECO:0000256" key="9">
    <source>
        <dbReference type="ARBA" id="ARBA00023028"/>
    </source>
</evidence>
<evidence type="ECO:0000256" key="10">
    <source>
        <dbReference type="ARBA" id="ARBA00023043"/>
    </source>
</evidence>
<dbReference type="SMART" id="SM00248">
    <property type="entry name" value="ANK"/>
    <property type="match status" value="26"/>
</dbReference>
<feature type="repeat" description="ANK" evidence="16">
    <location>
        <begin position="936"/>
        <end position="968"/>
    </location>
</feature>
<dbReference type="InterPro" id="IPR002110">
    <property type="entry name" value="Ankyrin_rpt"/>
</dbReference>